<dbReference type="EMBL" id="CP159290">
    <property type="protein sequence ID" value="XCH28989.1"/>
    <property type="molecule type" value="Genomic_DNA"/>
</dbReference>
<dbReference type="AlphaFoldDB" id="A0AAU8FZU5"/>
<dbReference type="RefSeq" id="WP_353707377.1">
    <property type="nucleotide sequence ID" value="NZ_CP159290.1"/>
</dbReference>
<sequence>MSITLAPLAQALAVTYASAVSTSELSVRQSPRLVSISGGTAFTEAFSADGASARVHIETFIPAPGYQTLHYTYGTAGEANMSHQRRTNVYSKCWWDFPFSSSNIGNLDLTCRTR</sequence>
<organism evidence="2">
    <name type="scientific">Cellulosimicrobium sp. ES-005</name>
    <dbReference type="NCBI Taxonomy" id="3163031"/>
    <lineage>
        <taxon>Bacteria</taxon>
        <taxon>Bacillati</taxon>
        <taxon>Actinomycetota</taxon>
        <taxon>Actinomycetes</taxon>
        <taxon>Micrococcales</taxon>
        <taxon>Promicromonosporaceae</taxon>
        <taxon>Cellulosimicrobium</taxon>
    </lineage>
</organism>
<protein>
    <submittedName>
        <fullName evidence="2">Uncharacterized protein</fullName>
    </submittedName>
</protein>
<accession>A0AAU8FZU5</accession>
<proteinExistence type="predicted"/>
<gene>
    <name evidence="2" type="ORF">ABRQ22_15505</name>
</gene>
<reference evidence="2" key="1">
    <citation type="submission" date="2024-06" db="EMBL/GenBank/DDBJ databases">
        <title>Complete genome sequence of the cellulolytic actinobacterium, Cellulosimicrobium ES-005.</title>
        <authorList>
            <person name="Matthews C.T."/>
            <person name="Underwood K.D."/>
            <person name="Ghanchi K.M."/>
            <person name="Fields S.D."/>
            <person name="Gardner S.G."/>
        </authorList>
    </citation>
    <scope>NUCLEOTIDE SEQUENCE</scope>
    <source>
        <strain evidence="2">ES-005</strain>
    </source>
</reference>
<name>A0AAU8FZU5_9MICO</name>
<keyword evidence="1" id="KW-0732">Signal</keyword>
<evidence type="ECO:0000313" key="2">
    <source>
        <dbReference type="EMBL" id="XCH28989.1"/>
    </source>
</evidence>
<evidence type="ECO:0000256" key="1">
    <source>
        <dbReference type="SAM" id="SignalP"/>
    </source>
</evidence>
<feature type="signal peptide" evidence="1">
    <location>
        <begin position="1"/>
        <end position="19"/>
    </location>
</feature>
<feature type="chain" id="PRO_5043515597" evidence="1">
    <location>
        <begin position="20"/>
        <end position="114"/>
    </location>
</feature>